<keyword evidence="4 5" id="KW-0472">Membrane</keyword>
<dbReference type="AlphaFoldDB" id="A0A813DDW4"/>
<dbReference type="OrthoDB" id="63113at2759"/>
<dbReference type="Proteomes" id="UP000654075">
    <property type="component" value="Unassembled WGS sequence"/>
</dbReference>
<keyword evidence="3 5" id="KW-1133">Transmembrane helix</keyword>
<comment type="caution">
    <text evidence="5">Lacks conserved residue(s) required for the propagation of feature annotation.</text>
</comment>
<comment type="similarity">
    <text evidence="5">Belongs to the PRA1 family.</text>
</comment>
<keyword evidence="8" id="KW-1185">Reference proteome</keyword>
<dbReference type="Proteomes" id="UP000626109">
    <property type="component" value="Unassembled WGS sequence"/>
</dbReference>
<evidence type="ECO:0000256" key="3">
    <source>
        <dbReference type="ARBA" id="ARBA00022989"/>
    </source>
</evidence>
<accession>A0A813DDW4</accession>
<name>A0A813DDW4_POLGL</name>
<evidence type="ECO:0000313" key="7">
    <source>
        <dbReference type="EMBL" id="CAE8716466.1"/>
    </source>
</evidence>
<comment type="caution">
    <text evidence="6">The sequence shown here is derived from an EMBL/GenBank/DDBJ whole genome shotgun (WGS) entry which is preliminary data.</text>
</comment>
<gene>
    <name evidence="6" type="ORF">PGLA1383_LOCUS4668</name>
    <name evidence="7" type="ORF">PGLA2088_LOCUS39058</name>
</gene>
<protein>
    <recommendedName>
        <fullName evidence="5">PRA1 family protein</fullName>
    </recommendedName>
</protein>
<organism evidence="6 8">
    <name type="scientific">Polarella glacialis</name>
    <name type="common">Dinoflagellate</name>
    <dbReference type="NCBI Taxonomy" id="89957"/>
    <lineage>
        <taxon>Eukaryota</taxon>
        <taxon>Sar</taxon>
        <taxon>Alveolata</taxon>
        <taxon>Dinophyceae</taxon>
        <taxon>Suessiales</taxon>
        <taxon>Suessiaceae</taxon>
        <taxon>Polarella</taxon>
    </lineage>
</organism>
<dbReference type="EMBL" id="CAJNNW010032968">
    <property type="protein sequence ID" value="CAE8716466.1"/>
    <property type="molecule type" value="Genomic_DNA"/>
</dbReference>
<dbReference type="PANTHER" id="PTHR19317">
    <property type="entry name" value="PRENYLATED RAB ACCEPTOR 1-RELATED"/>
    <property type="match status" value="1"/>
</dbReference>
<evidence type="ECO:0000313" key="6">
    <source>
        <dbReference type="EMBL" id="CAE8585765.1"/>
    </source>
</evidence>
<dbReference type="GO" id="GO:0016020">
    <property type="term" value="C:membrane"/>
    <property type="evidence" value="ECO:0007669"/>
    <property type="project" value="UniProtKB-SubCell"/>
</dbReference>
<dbReference type="Pfam" id="PF03208">
    <property type="entry name" value="PRA1"/>
    <property type="match status" value="1"/>
</dbReference>
<evidence type="ECO:0000313" key="8">
    <source>
        <dbReference type="Proteomes" id="UP000654075"/>
    </source>
</evidence>
<feature type="transmembrane region" description="Helical" evidence="5">
    <location>
        <begin position="57"/>
        <end position="90"/>
    </location>
</feature>
<comment type="subcellular location">
    <subcellularLocation>
        <location evidence="1 5">Membrane</location>
        <topology evidence="1 5">Multi-pass membrane protein</topology>
    </subcellularLocation>
</comment>
<keyword evidence="2 5" id="KW-0812">Transmembrane</keyword>
<sequence length="173" mass="19181">MAALSSQTAVKKIEAFLKRIRKWDTEFLSIGHPEAFSVPKPDDILLRITANLDYFSVNYAVCLTLFALMSIVIYPQLLVMVCVFSGLWYGLWTRPNHIRLQVGAAFITKRHLMYALGTVNALVVFFFARTTIFATIGASFLFVLGHAGLHVVPANAKGKVSEEEVTEPGKACV</sequence>
<reference evidence="6" key="1">
    <citation type="submission" date="2021-02" db="EMBL/GenBank/DDBJ databases">
        <authorList>
            <person name="Dougan E. K."/>
            <person name="Rhodes N."/>
            <person name="Thang M."/>
            <person name="Chan C."/>
        </authorList>
    </citation>
    <scope>NUCLEOTIDE SEQUENCE</scope>
</reference>
<evidence type="ECO:0000256" key="5">
    <source>
        <dbReference type="RuleBase" id="RU363107"/>
    </source>
</evidence>
<dbReference type="InterPro" id="IPR004895">
    <property type="entry name" value="Prenylated_rab_accept_PRA1"/>
</dbReference>
<dbReference type="GO" id="GO:0005794">
    <property type="term" value="C:Golgi apparatus"/>
    <property type="evidence" value="ECO:0007669"/>
    <property type="project" value="TreeGrafter"/>
</dbReference>
<evidence type="ECO:0000256" key="1">
    <source>
        <dbReference type="ARBA" id="ARBA00004141"/>
    </source>
</evidence>
<dbReference type="PANTHER" id="PTHR19317:SF0">
    <property type="entry name" value="PRENYLATED RAB ACCEPTOR PROTEIN 1"/>
    <property type="match status" value="1"/>
</dbReference>
<proteinExistence type="inferred from homology"/>
<evidence type="ECO:0000256" key="4">
    <source>
        <dbReference type="ARBA" id="ARBA00023136"/>
    </source>
</evidence>
<evidence type="ECO:0000256" key="2">
    <source>
        <dbReference type="ARBA" id="ARBA00022692"/>
    </source>
</evidence>
<dbReference type="EMBL" id="CAJNNV010001765">
    <property type="protein sequence ID" value="CAE8585765.1"/>
    <property type="molecule type" value="Genomic_DNA"/>
</dbReference>